<dbReference type="Pfam" id="PF24626">
    <property type="entry name" value="SH3_Tf2-1"/>
    <property type="match status" value="1"/>
</dbReference>
<dbReference type="Gene3D" id="3.30.420.10">
    <property type="entry name" value="Ribonuclease H-like superfamily/Ribonuclease H"/>
    <property type="match status" value="1"/>
</dbReference>
<dbReference type="InterPro" id="IPR056924">
    <property type="entry name" value="SH3_Tf2-1"/>
</dbReference>
<sequence length="154" mass="17918">MDITDGQSEREIQILENMLHCCILEFKGNWEKFLPLMEFAYNNSYQSSIKMAPYEALYGRKCITPLYWIELSEKAILSTDLICETEEKVKEKVLCFGQKGKLSPRFIGPYEIIERIEPVAYCLALPSNLRKFIMFSTRYRSDPSHVISSVDVEL</sequence>
<dbReference type="Proteomes" id="UP000325315">
    <property type="component" value="Unassembled WGS sequence"/>
</dbReference>
<dbReference type="InterPro" id="IPR036397">
    <property type="entry name" value="RNaseH_sf"/>
</dbReference>
<evidence type="ECO:0000259" key="1">
    <source>
        <dbReference type="Pfam" id="PF24626"/>
    </source>
</evidence>
<dbReference type="SUPFAM" id="SSF53098">
    <property type="entry name" value="Ribonuclease H-like"/>
    <property type="match status" value="1"/>
</dbReference>
<dbReference type="InterPro" id="IPR012337">
    <property type="entry name" value="RNaseH-like_sf"/>
</dbReference>
<dbReference type="OrthoDB" id="1909122at2759"/>
<dbReference type="AlphaFoldDB" id="A0A5B6WS21"/>
<dbReference type="GO" id="GO:0003676">
    <property type="term" value="F:nucleic acid binding"/>
    <property type="evidence" value="ECO:0007669"/>
    <property type="project" value="InterPro"/>
</dbReference>
<dbReference type="EMBL" id="SMMG02000002">
    <property type="protein sequence ID" value="KAA3483715.1"/>
    <property type="molecule type" value="Genomic_DNA"/>
</dbReference>
<organism evidence="2 3">
    <name type="scientific">Gossypium australe</name>
    <dbReference type="NCBI Taxonomy" id="47621"/>
    <lineage>
        <taxon>Eukaryota</taxon>
        <taxon>Viridiplantae</taxon>
        <taxon>Streptophyta</taxon>
        <taxon>Embryophyta</taxon>
        <taxon>Tracheophyta</taxon>
        <taxon>Spermatophyta</taxon>
        <taxon>Magnoliopsida</taxon>
        <taxon>eudicotyledons</taxon>
        <taxon>Gunneridae</taxon>
        <taxon>Pentapetalae</taxon>
        <taxon>rosids</taxon>
        <taxon>malvids</taxon>
        <taxon>Malvales</taxon>
        <taxon>Malvaceae</taxon>
        <taxon>Malvoideae</taxon>
        <taxon>Gossypium</taxon>
    </lineage>
</organism>
<dbReference type="PANTHER" id="PTHR45835">
    <property type="entry name" value="YALI0A06105P"/>
    <property type="match status" value="1"/>
</dbReference>
<proteinExistence type="predicted"/>
<keyword evidence="3" id="KW-1185">Reference proteome</keyword>
<evidence type="ECO:0000313" key="2">
    <source>
        <dbReference type="EMBL" id="KAA3483715.1"/>
    </source>
</evidence>
<gene>
    <name evidence="2" type="ORF">EPI10_005863</name>
</gene>
<comment type="caution">
    <text evidence="2">The sequence shown here is derived from an EMBL/GenBank/DDBJ whole genome shotgun (WGS) entry which is preliminary data.</text>
</comment>
<evidence type="ECO:0000313" key="3">
    <source>
        <dbReference type="Proteomes" id="UP000325315"/>
    </source>
</evidence>
<reference evidence="3" key="1">
    <citation type="journal article" date="2019" name="Plant Biotechnol. J.">
        <title>Genome sequencing of the Australian wild diploid species Gossypium australe highlights disease resistance and delayed gland morphogenesis.</title>
        <authorList>
            <person name="Cai Y."/>
            <person name="Cai X."/>
            <person name="Wang Q."/>
            <person name="Wang P."/>
            <person name="Zhang Y."/>
            <person name="Cai C."/>
            <person name="Xu Y."/>
            <person name="Wang K."/>
            <person name="Zhou Z."/>
            <person name="Wang C."/>
            <person name="Geng S."/>
            <person name="Li B."/>
            <person name="Dong Q."/>
            <person name="Hou Y."/>
            <person name="Wang H."/>
            <person name="Ai P."/>
            <person name="Liu Z."/>
            <person name="Yi F."/>
            <person name="Sun M."/>
            <person name="An G."/>
            <person name="Cheng J."/>
            <person name="Zhang Y."/>
            <person name="Shi Q."/>
            <person name="Xie Y."/>
            <person name="Shi X."/>
            <person name="Chang Y."/>
            <person name="Huang F."/>
            <person name="Chen Y."/>
            <person name="Hong S."/>
            <person name="Mi L."/>
            <person name="Sun Q."/>
            <person name="Zhang L."/>
            <person name="Zhou B."/>
            <person name="Peng R."/>
            <person name="Zhang X."/>
            <person name="Liu F."/>
        </authorList>
    </citation>
    <scope>NUCLEOTIDE SEQUENCE [LARGE SCALE GENOMIC DNA]</scope>
    <source>
        <strain evidence="3">cv. PA1801</strain>
    </source>
</reference>
<dbReference type="PANTHER" id="PTHR45835:SF99">
    <property type="entry name" value="CHROMO DOMAIN-CONTAINING PROTEIN-RELATED"/>
    <property type="match status" value="1"/>
</dbReference>
<feature type="domain" description="Tf2-1-like SH3-like" evidence="1">
    <location>
        <begin position="89"/>
        <end position="133"/>
    </location>
</feature>
<name>A0A5B6WS21_9ROSI</name>
<protein>
    <submittedName>
        <fullName evidence="2">Retrotransposon protein, Ty3-gypsy subclass</fullName>
    </submittedName>
</protein>
<accession>A0A5B6WS21</accession>